<dbReference type="RefSeq" id="WP_036791909.1">
    <property type="nucleotide sequence ID" value="NZ_JQZV01000013.1"/>
</dbReference>
<keyword evidence="1" id="KW-1133">Transmembrane helix</keyword>
<gene>
    <name evidence="2" type="ORF">HQ43_08385</name>
</gene>
<evidence type="ECO:0000313" key="2">
    <source>
        <dbReference type="EMBL" id="KGN92051.1"/>
    </source>
</evidence>
<evidence type="ECO:0000313" key="3">
    <source>
        <dbReference type="Proteomes" id="UP000030101"/>
    </source>
</evidence>
<dbReference type="Proteomes" id="UP000030101">
    <property type="component" value="Unassembled WGS sequence"/>
</dbReference>
<sequence length="335" mass="37677">MLLVLLLFSVKAVAQEPLRSTDSRVRVVTSIDPASILVGEQSVLTIKVYTPKGAKVNINLPENALLNGVEVLSAPVLKDSSMISDDIAERIYTVPVTAFDSATYEVKPVDVLVDNQVYSQEEAPLLQATNIPVDVSKPDQFFGIKENWKVPFVWKDYLWILYLLASSLLFIAAVVLLVIYIARKRKTAVALPPDIPVTDPYTEAKSTLEELRKAELWRQGSVKEHYTILSDTIRRYLERTLGLSTMDKTSAEIVEQMSLRKEVKHEHVGELRALLSEADLVKFAKYKPSESENIGSVNASNKFIDDLHEEHKAYIEELARAEKEDMSKTENRSES</sequence>
<organism evidence="2 3">
    <name type="scientific">Porphyromonas canoris</name>
    <dbReference type="NCBI Taxonomy" id="36875"/>
    <lineage>
        <taxon>Bacteria</taxon>
        <taxon>Pseudomonadati</taxon>
        <taxon>Bacteroidota</taxon>
        <taxon>Bacteroidia</taxon>
        <taxon>Bacteroidales</taxon>
        <taxon>Porphyromonadaceae</taxon>
        <taxon>Porphyromonas</taxon>
    </lineage>
</organism>
<comment type="caution">
    <text evidence="2">The sequence shown here is derived from an EMBL/GenBank/DDBJ whole genome shotgun (WGS) entry which is preliminary data.</text>
</comment>
<keyword evidence="3" id="KW-1185">Reference proteome</keyword>
<dbReference type="EMBL" id="JQZV01000013">
    <property type="protein sequence ID" value="KGN92051.1"/>
    <property type="molecule type" value="Genomic_DNA"/>
</dbReference>
<accession>A0ABR4XK49</accession>
<evidence type="ECO:0000256" key="1">
    <source>
        <dbReference type="SAM" id="Phobius"/>
    </source>
</evidence>
<keyword evidence="1" id="KW-0812">Transmembrane</keyword>
<name>A0ABR4XK49_9PORP</name>
<protein>
    <recommendedName>
        <fullName evidence="4">Oxygen tolerance</fullName>
    </recommendedName>
</protein>
<evidence type="ECO:0008006" key="4">
    <source>
        <dbReference type="Google" id="ProtNLM"/>
    </source>
</evidence>
<reference evidence="2 3" key="1">
    <citation type="submission" date="2014-08" db="EMBL/GenBank/DDBJ databases">
        <title>Porphyromonas canoris strain:OH2762 Genome sequencing.</title>
        <authorList>
            <person name="Wallis C."/>
            <person name="Deusch O."/>
            <person name="O'Flynn C."/>
            <person name="Davis I."/>
            <person name="Jospin G."/>
            <person name="Darling A.E."/>
            <person name="Coil D.A."/>
            <person name="Alexiev A."/>
            <person name="Horsfall A."/>
            <person name="Kirkwood N."/>
            <person name="Harris S."/>
            <person name="Eisen J.A."/>
        </authorList>
    </citation>
    <scope>NUCLEOTIDE SEQUENCE [LARGE SCALE GENOMIC DNA]</scope>
    <source>
        <strain evidence="3">COT-108 OH2762</strain>
    </source>
</reference>
<keyword evidence="1" id="KW-0472">Membrane</keyword>
<feature type="transmembrane region" description="Helical" evidence="1">
    <location>
        <begin position="157"/>
        <end position="182"/>
    </location>
</feature>
<proteinExistence type="predicted"/>